<organism evidence="2 3">
    <name type="scientific">Dactylosporangium fulvum</name>
    <dbReference type="NCBI Taxonomy" id="53359"/>
    <lineage>
        <taxon>Bacteria</taxon>
        <taxon>Bacillati</taxon>
        <taxon>Actinomycetota</taxon>
        <taxon>Actinomycetes</taxon>
        <taxon>Micromonosporales</taxon>
        <taxon>Micromonosporaceae</taxon>
        <taxon>Dactylosporangium</taxon>
    </lineage>
</organism>
<dbReference type="RefSeq" id="WP_259860685.1">
    <property type="nucleotide sequence ID" value="NZ_BAAAST010000076.1"/>
</dbReference>
<dbReference type="PROSITE" id="PS51819">
    <property type="entry name" value="VOC"/>
    <property type="match status" value="1"/>
</dbReference>
<dbReference type="PANTHER" id="PTHR33993">
    <property type="entry name" value="GLYOXALASE-RELATED"/>
    <property type="match status" value="1"/>
</dbReference>
<dbReference type="CDD" id="cd07247">
    <property type="entry name" value="SgaA_N_like"/>
    <property type="match status" value="2"/>
</dbReference>
<protein>
    <submittedName>
        <fullName evidence="2">VOC family protein</fullName>
    </submittedName>
</protein>
<evidence type="ECO:0000313" key="2">
    <source>
        <dbReference type="EMBL" id="UWP82907.1"/>
    </source>
</evidence>
<dbReference type="Proteomes" id="UP001059617">
    <property type="component" value="Chromosome"/>
</dbReference>
<dbReference type="InterPro" id="IPR037523">
    <property type="entry name" value="VOC_core"/>
</dbReference>
<evidence type="ECO:0000259" key="1">
    <source>
        <dbReference type="PROSITE" id="PS51819"/>
    </source>
</evidence>
<reference evidence="2" key="1">
    <citation type="submission" date="2021-04" db="EMBL/GenBank/DDBJ databases">
        <authorList>
            <person name="Hartkoorn R.C."/>
            <person name="Beaudoing E."/>
            <person name="Hot D."/>
        </authorList>
    </citation>
    <scope>NUCLEOTIDE SEQUENCE</scope>
    <source>
        <strain evidence="2">NRRL B-16292</strain>
    </source>
</reference>
<sequence>MRVRGYAPATPCWSVLSTGDAAAATTFYCGLFDWTATSAEDGSTTFLLHDLAVAGLTETPGRPSAWLTYVSTEDVDATAQHVTDAGGSVLLPPTDAGSRGRTALFADAAGAVFGVWQRGTFAGAQVVNEANSVCWSETVTRDVPATATFYGKVFGWTERIGTDSPMHEYHEWLATSRVVGGISSMDASFPPETPAHWRTILLIDDCADITARTTALGGRVLAGPMDAGIGQAAYLIDPTGGAFLVIELIPEYRAAFS</sequence>
<dbReference type="EMBL" id="CP073720">
    <property type="protein sequence ID" value="UWP82907.1"/>
    <property type="molecule type" value="Genomic_DNA"/>
</dbReference>
<evidence type="ECO:0000313" key="3">
    <source>
        <dbReference type="Proteomes" id="UP001059617"/>
    </source>
</evidence>
<dbReference type="InterPro" id="IPR029068">
    <property type="entry name" value="Glyas_Bleomycin-R_OHBP_Dase"/>
</dbReference>
<reference evidence="2" key="2">
    <citation type="submission" date="2022-09" db="EMBL/GenBank/DDBJ databases">
        <title>Biosynthetic gene clusters of Dactylosporangioum fulvum.</title>
        <authorList>
            <person name="Caradec T."/>
        </authorList>
    </citation>
    <scope>NUCLEOTIDE SEQUENCE</scope>
    <source>
        <strain evidence="2">NRRL B-16292</strain>
    </source>
</reference>
<dbReference type="InterPro" id="IPR052164">
    <property type="entry name" value="Anthracycline_SecMetBiosynth"/>
</dbReference>
<proteinExistence type="predicted"/>
<dbReference type="PANTHER" id="PTHR33993:SF10">
    <property type="entry name" value="CONSERVED PROTEIN"/>
    <property type="match status" value="1"/>
</dbReference>
<gene>
    <name evidence="2" type="ORF">Dfulv_00915</name>
</gene>
<dbReference type="SUPFAM" id="SSF54593">
    <property type="entry name" value="Glyoxalase/Bleomycin resistance protein/Dihydroxybiphenyl dioxygenase"/>
    <property type="match status" value="1"/>
</dbReference>
<accession>A0ABY5VYX0</accession>
<dbReference type="InterPro" id="IPR004360">
    <property type="entry name" value="Glyas_Fos-R_dOase_dom"/>
</dbReference>
<dbReference type="Gene3D" id="3.10.180.10">
    <property type="entry name" value="2,3-Dihydroxybiphenyl 1,2-Dioxygenase, domain 1"/>
    <property type="match status" value="2"/>
</dbReference>
<feature type="domain" description="VOC" evidence="1">
    <location>
        <begin position="10"/>
        <end position="118"/>
    </location>
</feature>
<keyword evidence="3" id="KW-1185">Reference proteome</keyword>
<dbReference type="Pfam" id="PF00903">
    <property type="entry name" value="Glyoxalase"/>
    <property type="match status" value="2"/>
</dbReference>
<name>A0ABY5VYX0_9ACTN</name>